<protein>
    <recommendedName>
        <fullName evidence="3">Nuclear transport factor 2 family protein</fullName>
    </recommendedName>
</protein>
<sequence length="171" mass="19406">MKNYPFHAPLAAFLLLLTTVFILLASCKDGTSTTAETDQAVTKIDVQAELDKIEEMRDSFQKTVREKRYGDLGSFVTKDLISIGPGSEDWNAYRKLREQHGNKFRYDSIIMSPKETVILSDTMAYDFGVSRTFYTDKTGTVHEMGDTSLVLLKKVNGEWKLYRELASSQVE</sequence>
<dbReference type="EMBL" id="VUOE01000001">
    <property type="protein sequence ID" value="KAA2219274.1"/>
    <property type="molecule type" value="Genomic_DNA"/>
</dbReference>
<dbReference type="Proteomes" id="UP000323188">
    <property type="component" value="Unassembled WGS sequence"/>
</dbReference>
<dbReference type="Gene3D" id="3.10.450.50">
    <property type="match status" value="1"/>
</dbReference>
<evidence type="ECO:0000313" key="2">
    <source>
        <dbReference type="Proteomes" id="UP000323188"/>
    </source>
</evidence>
<evidence type="ECO:0008006" key="3">
    <source>
        <dbReference type="Google" id="ProtNLM"/>
    </source>
</evidence>
<name>A0A5B2TY57_9FLAO</name>
<dbReference type="AlphaFoldDB" id="A0A5B2TY57"/>
<gene>
    <name evidence="1" type="ORF">F0361_06615</name>
</gene>
<dbReference type="SUPFAM" id="SSF54427">
    <property type="entry name" value="NTF2-like"/>
    <property type="match status" value="1"/>
</dbReference>
<accession>A0A5B2TY57</accession>
<dbReference type="PROSITE" id="PS51257">
    <property type="entry name" value="PROKAR_LIPOPROTEIN"/>
    <property type="match status" value="1"/>
</dbReference>
<comment type="caution">
    <text evidence="1">The sequence shown here is derived from an EMBL/GenBank/DDBJ whole genome shotgun (WGS) entry which is preliminary data.</text>
</comment>
<evidence type="ECO:0000313" key="1">
    <source>
        <dbReference type="EMBL" id="KAA2219274.1"/>
    </source>
</evidence>
<proteinExistence type="predicted"/>
<dbReference type="RefSeq" id="WP_154917732.1">
    <property type="nucleotide sequence ID" value="NZ_VUOE01000001.1"/>
</dbReference>
<dbReference type="InterPro" id="IPR032710">
    <property type="entry name" value="NTF2-like_dom_sf"/>
</dbReference>
<organism evidence="1 2">
    <name type="scientific">Maribacter flavus</name>
    <dbReference type="NCBI Taxonomy" id="1658664"/>
    <lineage>
        <taxon>Bacteria</taxon>
        <taxon>Pseudomonadati</taxon>
        <taxon>Bacteroidota</taxon>
        <taxon>Flavobacteriia</taxon>
        <taxon>Flavobacteriales</taxon>
        <taxon>Flavobacteriaceae</taxon>
        <taxon>Maribacter</taxon>
    </lineage>
</organism>
<reference evidence="1 2" key="1">
    <citation type="submission" date="2019-09" db="EMBL/GenBank/DDBJ databases">
        <authorList>
            <person name="Khan S.A."/>
            <person name="Jeon C.O."/>
            <person name="Chun B.H."/>
            <person name="Jeong S.E."/>
        </authorList>
    </citation>
    <scope>NUCLEOTIDE SEQUENCE [LARGE SCALE GENOMIC DNA]</scope>
    <source>
        <strain evidence="1 2">KCTC 42508</strain>
    </source>
</reference>